<dbReference type="EC" id="1.5.1.2" evidence="4 5"/>
<evidence type="ECO:0000256" key="5">
    <source>
        <dbReference type="NCBIfam" id="TIGR00112"/>
    </source>
</evidence>
<protein>
    <recommendedName>
        <fullName evidence="4 5">Pyrroline-5-carboxylate reductase</fullName>
        <shortName evidence="4">P5C reductase</shortName>
        <shortName evidence="4">P5CR</shortName>
        <ecNumber evidence="4 5">1.5.1.2</ecNumber>
    </recommendedName>
    <alternativeName>
        <fullName evidence="4">PCA reductase</fullName>
    </alternativeName>
</protein>
<evidence type="ECO:0000256" key="1">
    <source>
        <dbReference type="ARBA" id="ARBA00005525"/>
    </source>
</evidence>
<dbReference type="PANTHER" id="PTHR11645">
    <property type="entry name" value="PYRROLINE-5-CARBOXYLATE REDUCTASE"/>
    <property type="match status" value="1"/>
</dbReference>
<dbReference type="InterPro" id="IPR053790">
    <property type="entry name" value="P5CR-like_CS"/>
</dbReference>
<gene>
    <name evidence="4" type="primary">proC</name>
    <name evidence="10" type="ORF">BTO11_10370</name>
</gene>
<keyword evidence="4 7" id="KW-0641">Proline biosynthesis</keyword>
<keyword evidence="4 7" id="KW-0028">Amino-acid biosynthesis</keyword>
<dbReference type="InterPro" id="IPR008927">
    <property type="entry name" value="6-PGluconate_DH-like_C_sf"/>
</dbReference>
<evidence type="ECO:0000259" key="9">
    <source>
        <dbReference type="Pfam" id="PF14748"/>
    </source>
</evidence>
<dbReference type="EMBL" id="MSCH01000003">
    <property type="protein sequence ID" value="PQJ55256.1"/>
    <property type="molecule type" value="Genomic_DNA"/>
</dbReference>
<dbReference type="GO" id="GO:0004735">
    <property type="term" value="F:pyrroline-5-carboxylate reductase activity"/>
    <property type="evidence" value="ECO:0007669"/>
    <property type="project" value="UniProtKB-UniRule"/>
</dbReference>
<dbReference type="SUPFAM" id="SSF48179">
    <property type="entry name" value="6-phosphogluconate dehydrogenase C-terminal domain-like"/>
    <property type="match status" value="1"/>
</dbReference>
<keyword evidence="3 4" id="KW-0560">Oxidoreductase</keyword>
<dbReference type="Proteomes" id="UP000239007">
    <property type="component" value="Unassembled WGS sequence"/>
</dbReference>
<dbReference type="UniPathway" id="UPA00098">
    <property type="reaction ID" value="UER00361"/>
</dbReference>
<keyword evidence="2 4" id="KW-0521">NADP</keyword>
<comment type="catalytic activity">
    <reaction evidence="4">
        <text>L-proline + NAD(+) = (S)-1-pyrroline-5-carboxylate + NADH + 2 H(+)</text>
        <dbReference type="Rhea" id="RHEA:14105"/>
        <dbReference type="ChEBI" id="CHEBI:15378"/>
        <dbReference type="ChEBI" id="CHEBI:17388"/>
        <dbReference type="ChEBI" id="CHEBI:57540"/>
        <dbReference type="ChEBI" id="CHEBI:57945"/>
        <dbReference type="ChEBI" id="CHEBI:60039"/>
        <dbReference type="EC" id="1.5.1.2"/>
    </reaction>
</comment>
<dbReference type="PROSITE" id="PS00521">
    <property type="entry name" value="P5CR"/>
    <property type="match status" value="1"/>
</dbReference>
<evidence type="ECO:0000256" key="6">
    <source>
        <dbReference type="PIRSR" id="PIRSR000193-1"/>
    </source>
</evidence>
<sequence length="280" mass="30127">MNNKQHTYAFIGAGNMSGAILGGMVNSGINPDNIIATNRTKEKQQALHQKFGIKTDLDNKSAIEQADVIILGVKPQMMLAMLTDLVEQGIDFSQKLIITVAAGLTINRYTGIIGNVRFIRCMPNTPSLVGLGVSGLFCGTDASKYSAEVIEQDKEITSVMFDAVGKTVWLKQESQIDDIAAVSGSGPAYFFLFMQRMTEKAVELGFDQETADKIVLQTALGSAQMAAQSDDSFEQLRVNVTSPGGSTAEAVKVFNEKELDSIVSSALDAAVLRAKEMSKL</sequence>
<evidence type="ECO:0000259" key="8">
    <source>
        <dbReference type="Pfam" id="PF03807"/>
    </source>
</evidence>
<dbReference type="AlphaFoldDB" id="A0A2S7UZ28"/>
<dbReference type="Gene3D" id="1.10.3730.10">
    <property type="entry name" value="ProC C-terminal domain-like"/>
    <property type="match status" value="1"/>
</dbReference>
<comment type="caution">
    <text evidence="10">The sequence shown here is derived from an EMBL/GenBank/DDBJ whole genome shotgun (WGS) entry which is preliminary data.</text>
</comment>
<evidence type="ECO:0000256" key="2">
    <source>
        <dbReference type="ARBA" id="ARBA00022857"/>
    </source>
</evidence>
<feature type="binding site" evidence="6">
    <location>
        <begin position="11"/>
        <end position="16"/>
    </location>
    <ligand>
        <name>NADP(+)</name>
        <dbReference type="ChEBI" id="CHEBI:58349"/>
    </ligand>
</feature>
<evidence type="ECO:0000313" key="11">
    <source>
        <dbReference type="Proteomes" id="UP000239007"/>
    </source>
</evidence>
<dbReference type="Pfam" id="PF03807">
    <property type="entry name" value="F420_oxidored"/>
    <property type="match status" value="1"/>
</dbReference>
<dbReference type="FunFam" id="1.10.3730.10:FF:000001">
    <property type="entry name" value="Pyrroline-5-carboxylate reductase"/>
    <property type="match status" value="1"/>
</dbReference>
<proteinExistence type="inferred from homology"/>
<dbReference type="InterPro" id="IPR029036">
    <property type="entry name" value="P5CR_dimer"/>
</dbReference>
<dbReference type="GO" id="GO:0055129">
    <property type="term" value="P:L-proline biosynthetic process"/>
    <property type="evidence" value="ECO:0007669"/>
    <property type="project" value="UniProtKB-UniRule"/>
</dbReference>
<dbReference type="PANTHER" id="PTHR11645:SF0">
    <property type="entry name" value="PYRROLINE-5-CARBOXYLATE REDUCTASE 3"/>
    <property type="match status" value="1"/>
</dbReference>
<dbReference type="SUPFAM" id="SSF51735">
    <property type="entry name" value="NAD(P)-binding Rossmann-fold domains"/>
    <property type="match status" value="1"/>
</dbReference>
<dbReference type="Gene3D" id="3.40.50.720">
    <property type="entry name" value="NAD(P)-binding Rossmann-like Domain"/>
    <property type="match status" value="1"/>
</dbReference>
<comment type="pathway">
    <text evidence="4 7">Amino-acid biosynthesis; L-proline biosynthesis; L-proline from L-glutamate 5-semialdehyde: step 1/1.</text>
</comment>
<dbReference type="PIRSF" id="PIRSF000193">
    <property type="entry name" value="Pyrrol-5-carb_rd"/>
    <property type="match status" value="1"/>
</dbReference>
<feature type="binding site" evidence="6">
    <location>
        <position position="59"/>
    </location>
    <ligand>
        <name>NADPH</name>
        <dbReference type="ChEBI" id="CHEBI:57783"/>
    </ligand>
</feature>
<evidence type="ECO:0000256" key="3">
    <source>
        <dbReference type="ARBA" id="ARBA00023002"/>
    </source>
</evidence>
<keyword evidence="11" id="KW-1185">Reference proteome</keyword>
<dbReference type="GO" id="GO:0005737">
    <property type="term" value="C:cytoplasm"/>
    <property type="evidence" value="ECO:0007669"/>
    <property type="project" value="UniProtKB-SubCell"/>
</dbReference>
<dbReference type="HAMAP" id="MF_01925">
    <property type="entry name" value="P5C_reductase"/>
    <property type="match status" value="1"/>
</dbReference>
<accession>A0A2S7UZ28</accession>
<evidence type="ECO:0000256" key="4">
    <source>
        <dbReference type="HAMAP-Rule" id="MF_01925"/>
    </source>
</evidence>
<dbReference type="OrthoDB" id="9805754at2"/>
<evidence type="ECO:0000256" key="7">
    <source>
        <dbReference type="RuleBase" id="RU003903"/>
    </source>
</evidence>
<organism evidence="10 11">
    <name type="scientific">Psychrosphaera saromensis</name>
    <dbReference type="NCBI Taxonomy" id="716813"/>
    <lineage>
        <taxon>Bacteria</taxon>
        <taxon>Pseudomonadati</taxon>
        <taxon>Pseudomonadota</taxon>
        <taxon>Gammaproteobacteria</taxon>
        <taxon>Alteromonadales</taxon>
        <taxon>Pseudoalteromonadaceae</taxon>
        <taxon>Psychrosphaera</taxon>
    </lineage>
</organism>
<dbReference type="InterPro" id="IPR000304">
    <property type="entry name" value="Pyrroline-COOH_reductase"/>
</dbReference>
<feature type="domain" description="Pyrroline-5-carboxylate reductase catalytic N-terminal" evidence="8">
    <location>
        <begin position="8"/>
        <end position="103"/>
    </location>
</feature>
<dbReference type="Pfam" id="PF14748">
    <property type="entry name" value="P5CR_dimer"/>
    <property type="match status" value="1"/>
</dbReference>
<comment type="function">
    <text evidence="4">Catalyzes the reduction of 1-pyrroline-5-carboxylate (PCA) to L-proline.</text>
</comment>
<feature type="domain" description="Pyrroline-5-carboxylate reductase dimerisation" evidence="9">
    <location>
        <begin position="173"/>
        <end position="277"/>
    </location>
</feature>
<dbReference type="InterPro" id="IPR036291">
    <property type="entry name" value="NAD(P)-bd_dom_sf"/>
</dbReference>
<keyword evidence="4" id="KW-0963">Cytoplasm</keyword>
<comment type="subcellular location">
    <subcellularLocation>
        <location evidence="4">Cytoplasm</location>
    </subcellularLocation>
</comment>
<dbReference type="NCBIfam" id="TIGR00112">
    <property type="entry name" value="proC"/>
    <property type="match status" value="1"/>
</dbReference>
<reference evidence="10 11" key="1">
    <citation type="submission" date="2016-12" db="EMBL/GenBank/DDBJ databases">
        <title>Diversity of luminous bacteria.</title>
        <authorList>
            <person name="Yoshizawa S."/>
            <person name="Kogure K."/>
        </authorList>
    </citation>
    <scope>NUCLEOTIDE SEQUENCE [LARGE SCALE GENOMIC DNA]</scope>
    <source>
        <strain evidence="10 11">SA4-48</strain>
    </source>
</reference>
<name>A0A2S7UZ28_9GAMM</name>
<comment type="catalytic activity">
    <reaction evidence="4 7">
        <text>L-proline + NADP(+) = (S)-1-pyrroline-5-carboxylate + NADPH + 2 H(+)</text>
        <dbReference type="Rhea" id="RHEA:14109"/>
        <dbReference type="ChEBI" id="CHEBI:15378"/>
        <dbReference type="ChEBI" id="CHEBI:17388"/>
        <dbReference type="ChEBI" id="CHEBI:57783"/>
        <dbReference type="ChEBI" id="CHEBI:58349"/>
        <dbReference type="ChEBI" id="CHEBI:60039"/>
        <dbReference type="EC" id="1.5.1.2"/>
    </reaction>
</comment>
<comment type="similarity">
    <text evidence="1 4 7">Belongs to the pyrroline-5-carboxylate reductase family.</text>
</comment>
<dbReference type="InterPro" id="IPR028939">
    <property type="entry name" value="P5C_Rdtase_cat_N"/>
</dbReference>
<evidence type="ECO:0000313" key="10">
    <source>
        <dbReference type="EMBL" id="PQJ55256.1"/>
    </source>
</evidence>